<evidence type="ECO:0000256" key="4">
    <source>
        <dbReference type="ARBA" id="ARBA00023136"/>
    </source>
</evidence>
<dbReference type="EMBL" id="CP046457">
    <property type="protein sequence ID" value="QGU00146.1"/>
    <property type="molecule type" value="Genomic_DNA"/>
</dbReference>
<evidence type="ECO:0000256" key="5">
    <source>
        <dbReference type="SAM" id="Phobius"/>
    </source>
</evidence>
<dbReference type="InterPro" id="IPR056738">
    <property type="entry name" value="NfeD1b_N"/>
</dbReference>
<protein>
    <submittedName>
        <fullName evidence="9">Uncharacterized protein</fullName>
    </submittedName>
</protein>
<keyword evidence="10" id="KW-1185">Reference proteome</keyword>
<dbReference type="Gene3D" id="2.40.50.140">
    <property type="entry name" value="Nucleic acid-binding proteins"/>
    <property type="match status" value="1"/>
</dbReference>
<dbReference type="Pfam" id="PF25145">
    <property type="entry name" value="NfeD1b_N"/>
    <property type="match status" value="1"/>
</dbReference>
<dbReference type="PANTHER" id="PTHR33507">
    <property type="entry name" value="INNER MEMBRANE PROTEIN YBBJ"/>
    <property type="match status" value="1"/>
</dbReference>
<evidence type="ECO:0000313" key="10">
    <source>
        <dbReference type="Proteomes" id="UP000426444"/>
    </source>
</evidence>
<feature type="domain" description="NfeD1b N-terminal" evidence="8">
    <location>
        <begin position="35"/>
        <end position="190"/>
    </location>
</feature>
<keyword evidence="2 5" id="KW-0812">Transmembrane</keyword>
<dbReference type="SUPFAM" id="SSF141322">
    <property type="entry name" value="NfeD domain-like"/>
    <property type="match status" value="1"/>
</dbReference>
<evidence type="ECO:0000313" key="9">
    <source>
        <dbReference type="EMBL" id="QGU00146.1"/>
    </source>
</evidence>
<dbReference type="Proteomes" id="UP000426444">
    <property type="component" value="Chromosome"/>
</dbReference>
<organism evidence="9 10">
    <name type="scientific">Candidatus Syntrophocurvum alkaliphilum</name>
    <dbReference type="NCBI Taxonomy" id="2293317"/>
    <lineage>
        <taxon>Bacteria</taxon>
        <taxon>Bacillati</taxon>
        <taxon>Bacillota</taxon>
        <taxon>Clostridia</taxon>
        <taxon>Eubacteriales</taxon>
        <taxon>Syntrophomonadaceae</taxon>
        <taxon>Candidatus Syntrophocurvum</taxon>
    </lineage>
</organism>
<dbReference type="InterPro" id="IPR029045">
    <property type="entry name" value="ClpP/crotonase-like_dom_sf"/>
</dbReference>
<dbReference type="Pfam" id="PF01957">
    <property type="entry name" value="NfeD"/>
    <property type="match status" value="1"/>
</dbReference>
<evidence type="ECO:0000259" key="6">
    <source>
        <dbReference type="Pfam" id="PF01957"/>
    </source>
</evidence>
<feature type="transmembrane region" description="Helical" evidence="5">
    <location>
        <begin position="248"/>
        <end position="270"/>
    </location>
</feature>
<keyword evidence="3 5" id="KW-1133">Transmembrane helix</keyword>
<dbReference type="SUPFAM" id="SSF52096">
    <property type="entry name" value="ClpP/crotonase"/>
    <property type="match status" value="1"/>
</dbReference>
<dbReference type="RefSeq" id="WP_156203964.1">
    <property type="nucleotide sequence ID" value="NZ_CP046457.1"/>
</dbReference>
<evidence type="ECO:0000259" key="8">
    <source>
        <dbReference type="Pfam" id="PF25145"/>
    </source>
</evidence>
<dbReference type="InterPro" id="IPR056739">
    <property type="entry name" value="NfeD_membrane"/>
</dbReference>
<dbReference type="GO" id="GO:0016020">
    <property type="term" value="C:membrane"/>
    <property type="evidence" value="ECO:0007669"/>
    <property type="project" value="UniProtKB-SubCell"/>
</dbReference>
<evidence type="ECO:0000256" key="3">
    <source>
        <dbReference type="ARBA" id="ARBA00022989"/>
    </source>
</evidence>
<dbReference type="InterPro" id="IPR052165">
    <property type="entry name" value="Membrane_assoc_protease"/>
</dbReference>
<dbReference type="CDD" id="cd07020">
    <property type="entry name" value="Clp_protease_NfeD_1"/>
    <property type="match status" value="1"/>
</dbReference>
<dbReference type="InterPro" id="IPR012340">
    <property type="entry name" value="NA-bd_OB-fold"/>
</dbReference>
<dbReference type="OrthoDB" id="9806253at2"/>
<feature type="domain" description="NfeD integral membrane" evidence="7">
    <location>
        <begin position="248"/>
        <end position="367"/>
    </location>
</feature>
<evidence type="ECO:0000259" key="7">
    <source>
        <dbReference type="Pfam" id="PF24961"/>
    </source>
</evidence>
<reference evidence="10" key="1">
    <citation type="journal article" date="2019" name="Microbiology">
        <title>Complete Genome Sequence of an Uncultured Bacterium of the Candidate Phylum Bipolaricaulota.</title>
        <authorList>
            <person name="Kadnikov V.V."/>
            <person name="Mardanov A.V."/>
            <person name="Beletsky A.V."/>
            <person name="Frank Y.A."/>
            <person name="Karnachuk O.V."/>
            <person name="Ravin N.V."/>
        </authorList>
    </citation>
    <scope>NUCLEOTIDE SEQUENCE [LARGE SCALE GENOMIC DNA]</scope>
</reference>
<feature type="transmembrane region" description="Helical" evidence="5">
    <location>
        <begin position="315"/>
        <end position="336"/>
    </location>
</feature>
<evidence type="ECO:0000256" key="2">
    <source>
        <dbReference type="ARBA" id="ARBA00022692"/>
    </source>
</evidence>
<feature type="transmembrane region" description="Helical" evidence="5">
    <location>
        <begin position="282"/>
        <end position="309"/>
    </location>
</feature>
<proteinExistence type="predicted"/>
<feature type="transmembrane region" description="Helical" evidence="5">
    <location>
        <begin position="348"/>
        <end position="367"/>
    </location>
</feature>
<dbReference type="Pfam" id="PF24961">
    <property type="entry name" value="NfeD_membrane"/>
    <property type="match status" value="1"/>
</dbReference>
<keyword evidence="4 5" id="KW-0472">Membrane</keyword>
<name>A0A6I6DC02_9FIRM</name>
<dbReference type="PANTHER" id="PTHR33507:SF4">
    <property type="entry name" value="NODULATION COMPETITIVENESS PROTEIN NFED"/>
    <property type="match status" value="1"/>
</dbReference>
<comment type="subcellular location">
    <subcellularLocation>
        <location evidence="1">Membrane</location>
        <topology evidence="1">Multi-pass membrane protein</topology>
    </subcellularLocation>
</comment>
<dbReference type="InterPro" id="IPR002810">
    <property type="entry name" value="NfeD-like_C"/>
</dbReference>
<dbReference type="Gene3D" id="3.90.226.10">
    <property type="entry name" value="2-enoyl-CoA Hydratase, Chain A, domain 1"/>
    <property type="match status" value="1"/>
</dbReference>
<accession>A0A6I6DC02</accession>
<dbReference type="AlphaFoldDB" id="A0A6I6DC02"/>
<dbReference type="KEGG" id="salq:SYNTR_1552"/>
<evidence type="ECO:0000256" key="1">
    <source>
        <dbReference type="ARBA" id="ARBA00004141"/>
    </source>
</evidence>
<sequence>MNKSILKFFKLILFLFLLMLLFPPIAYSENNQTQVITVTVDDTVTAGTAQQVSRAIQVAEAQEAEAVVILLNTPGGLVNATLEMLEDITNTDIPIITYVTPQGAIAASAGTFILISGDIAAMSPGTTCGAAMPVTMGGATESTQAADEKTINLLAEHVRGIAEEKGRPGDIAEKFVTENLSLTYNRALEEGIIEVVANNLPELLEIVDGREVTTQAGIITLNTAGAEIIALEKNAVEQITHLVSNPQIAVILMMVGIYGLIIGFNSPGFFVPEVLGGISLLLGLYGLGLFEVNLLAGLLILLGLVLLIAEAFTPAYGILGIGGVVSIVLGIVFLPMEPMMPNEWFGTFRVLAVSIGLISALFVFLILTNIVRLRKKNVVHGKKEFSFDEAVVIEELNPKGLIKVQGEIWRATSSDGSTISEGVSVKAVDRQGMLVVVEPLSNKEE</sequence>
<feature type="domain" description="NfeD-like C-terminal" evidence="6">
    <location>
        <begin position="389"/>
        <end position="439"/>
    </location>
</feature>
<gene>
    <name evidence="9" type="ORF">SYNTR_1552</name>
</gene>